<evidence type="ECO:0000313" key="1">
    <source>
        <dbReference type="EMBL" id="QHU02571.1"/>
    </source>
</evidence>
<dbReference type="EMBL" id="MN740360">
    <property type="protein sequence ID" value="QHU02571.1"/>
    <property type="molecule type" value="Genomic_DNA"/>
</dbReference>
<dbReference type="AlphaFoldDB" id="A0A6C0JCI2"/>
<proteinExistence type="predicted"/>
<reference evidence="1" key="1">
    <citation type="journal article" date="2020" name="Nature">
        <title>Giant virus diversity and host interactions through global metagenomics.</title>
        <authorList>
            <person name="Schulz F."/>
            <person name="Roux S."/>
            <person name="Paez-Espino D."/>
            <person name="Jungbluth S."/>
            <person name="Walsh D.A."/>
            <person name="Denef V.J."/>
            <person name="McMahon K.D."/>
            <person name="Konstantinidis K.T."/>
            <person name="Eloe-Fadrosh E.A."/>
            <person name="Kyrpides N.C."/>
            <person name="Woyke T."/>
        </authorList>
    </citation>
    <scope>NUCLEOTIDE SEQUENCE</scope>
    <source>
        <strain evidence="1">GVMAG-M-3300025880-76</strain>
    </source>
</reference>
<name>A0A6C0JCI2_9ZZZZ</name>
<protein>
    <recommendedName>
        <fullName evidence="2">NET domain-containing protein</fullName>
    </recommendedName>
</protein>
<organism evidence="1">
    <name type="scientific">viral metagenome</name>
    <dbReference type="NCBI Taxonomy" id="1070528"/>
    <lineage>
        <taxon>unclassified sequences</taxon>
        <taxon>metagenomes</taxon>
        <taxon>organismal metagenomes</taxon>
    </lineage>
</organism>
<sequence length="109" mass="12588">MSAIQESTEIHNDTSQTFGDVDYNKLKNVRDIIESLGEVQQREVLQLIMKDPSLIISENKSGTFINMSDLSSSVFNDIYQYIEHVKAQEAQLMTVEKTREEYEANYFSK</sequence>
<accession>A0A6C0JCI2</accession>
<evidence type="ECO:0008006" key="2">
    <source>
        <dbReference type="Google" id="ProtNLM"/>
    </source>
</evidence>